<protein>
    <submittedName>
        <fullName evidence="1">Uncharacterized protein</fullName>
    </submittedName>
</protein>
<evidence type="ECO:0000313" key="1">
    <source>
        <dbReference type="EMBL" id="KAI4387311.1"/>
    </source>
</evidence>
<dbReference type="Proteomes" id="UP001057402">
    <property type="component" value="Chromosome 2"/>
</dbReference>
<organism evidence="1 2">
    <name type="scientific">Melastoma candidum</name>
    <dbReference type="NCBI Taxonomy" id="119954"/>
    <lineage>
        <taxon>Eukaryota</taxon>
        <taxon>Viridiplantae</taxon>
        <taxon>Streptophyta</taxon>
        <taxon>Embryophyta</taxon>
        <taxon>Tracheophyta</taxon>
        <taxon>Spermatophyta</taxon>
        <taxon>Magnoliopsida</taxon>
        <taxon>eudicotyledons</taxon>
        <taxon>Gunneridae</taxon>
        <taxon>Pentapetalae</taxon>
        <taxon>rosids</taxon>
        <taxon>malvids</taxon>
        <taxon>Myrtales</taxon>
        <taxon>Melastomataceae</taxon>
        <taxon>Melastomatoideae</taxon>
        <taxon>Melastomateae</taxon>
        <taxon>Melastoma</taxon>
    </lineage>
</organism>
<keyword evidence="2" id="KW-1185">Reference proteome</keyword>
<sequence>MLLLHPRSFIIPASFIFILIRTASFQSPVAAQMIAARVYLPTCPGSFLISSPAISLACSVFPCNRHAFSRAPETAALGSKGIDSITLPFIEQSYSAEEVHQAPMMFHSWLQAMN</sequence>
<accession>A0ACB9S9V8</accession>
<comment type="caution">
    <text evidence="1">The sequence shown here is derived from an EMBL/GenBank/DDBJ whole genome shotgun (WGS) entry which is preliminary data.</text>
</comment>
<proteinExistence type="predicted"/>
<name>A0ACB9S9V8_9MYRT</name>
<evidence type="ECO:0000313" key="2">
    <source>
        <dbReference type="Proteomes" id="UP001057402"/>
    </source>
</evidence>
<reference evidence="2" key="1">
    <citation type="journal article" date="2023" name="Front. Plant Sci.">
        <title>Chromosomal-level genome assembly of Melastoma candidum provides insights into trichome evolution.</title>
        <authorList>
            <person name="Zhong Y."/>
            <person name="Wu W."/>
            <person name="Sun C."/>
            <person name="Zou P."/>
            <person name="Liu Y."/>
            <person name="Dai S."/>
            <person name="Zhou R."/>
        </authorList>
    </citation>
    <scope>NUCLEOTIDE SEQUENCE [LARGE SCALE GENOMIC DNA]</scope>
</reference>
<gene>
    <name evidence="1" type="ORF">MLD38_005153</name>
</gene>
<dbReference type="EMBL" id="CM042881">
    <property type="protein sequence ID" value="KAI4387311.1"/>
    <property type="molecule type" value="Genomic_DNA"/>
</dbReference>